<organism evidence="2 3">
    <name type="scientific">Sphingomonas mucosissima</name>
    <dbReference type="NCBI Taxonomy" id="370959"/>
    <lineage>
        <taxon>Bacteria</taxon>
        <taxon>Pseudomonadati</taxon>
        <taxon>Pseudomonadota</taxon>
        <taxon>Alphaproteobacteria</taxon>
        <taxon>Sphingomonadales</taxon>
        <taxon>Sphingomonadaceae</taxon>
        <taxon>Sphingomonas</taxon>
    </lineage>
</organism>
<evidence type="ECO:0000256" key="1">
    <source>
        <dbReference type="SAM" id="Phobius"/>
    </source>
</evidence>
<comment type="caution">
    <text evidence="2">The sequence shown here is derived from an EMBL/GenBank/DDBJ whole genome shotgun (WGS) entry which is preliminary data.</text>
</comment>
<dbReference type="Pfam" id="PF14087">
    <property type="entry name" value="DUF4267"/>
    <property type="match status" value="1"/>
</dbReference>
<feature type="transmembrane region" description="Helical" evidence="1">
    <location>
        <begin position="106"/>
        <end position="125"/>
    </location>
</feature>
<reference evidence="2 3" key="1">
    <citation type="submission" date="2017-03" db="EMBL/GenBank/DDBJ databases">
        <title>Genome sequence of Sphingomonas mucosissima DSM 17494.</title>
        <authorList>
            <person name="Poehlein A."/>
            <person name="Wuebbeler J.H."/>
            <person name="Steinbuechel A."/>
            <person name="Daniel R."/>
        </authorList>
    </citation>
    <scope>NUCLEOTIDE SEQUENCE [LARGE SCALE GENOMIC DNA]</scope>
    <source>
        <strain evidence="2 3">DSM 17494</strain>
    </source>
</reference>
<evidence type="ECO:0008006" key="4">
    <source>
        <dbReference type="Google" id="ProtNLM"/>
    </source>
</evidence>
<dbReference type="OrthoDB" id="8005319at2"/>
<accession>A0A245ZDT8</accession>
<keyword evidence="1" id="KW-0812">Transmembrane</keyword>
<dbReference type="AlphaFoldDB" id="A0A245ZDT8"/>
<gene>
    <name evidence="2" type="ORF">SPMU_33060</name>
</gene>
<dbReference type="EMBL" id="NBBJ01000008">
    <property type="protein sequence ID" value="OWK27873.1"/>
    <property type="molecule type" value="Genomic_DNA"/>
</dbReference>
<dbReference type="InterPro" id="IPR025363">
    <property type="entry name" value="DUF4267"/>
</dbReference>
<dbReference type="RefSeq" id="WP_088335385.1">
    <property type="nucleotide sequence ID" value="NZ_NBBJ01000008.1"/>
</dbReference>
<keyword evidence="1" id="KW-1133">Transmembrane helix</keyword>
<sequence>MSERPPVGKALAMTITLLACVFAGLGVLFVLAPVPAASFYGIDPESSSGLFYVRAVGFRDLGLASYLFGLTLAQQFRALSIVMLSTLIIPAGDILLLAASDGAQPIHYLLHAASFLCFAGSGLWARRSASAR</sequence>
<evidence type="ECO:0000313" key="2">
    <source>
        <dbReference type="EMBL" id="OWK27873.1"/>
    </source>
</evidence>
<feature type="transmembrane region" description="Helical" evidence="1">
    <location>
        <begin position="79"/>
        <end position="100"/>
    </location>
</feature>
<protein>
    <recommendedName>
        <fullName evidence="4">DUF4267 domain-containing protein</fullName>
    </recommendedName>
</protein>
<feature type="transmembrane region" description="Helical" evidence="1">
    <location>
        <begin position="12"/>
        <end position="31"/>
    </location>
</feature>
<keyword evidence="3" id="KW-1185">Reference proteome</keyword>
<name>A0A245ZDT8_9SPHN</name>
<dbReference type="PROSITE" id="PS51257">
    <property type="entry name" value="PROKAR_LIPOPROTEIN"/>
    <property type="match status" value="1"/>
</dbReference>
<keyword evidence="1" id="KW-0472">Membrane</keyword>
<evidence type="ECO:0000313" key="3">
    <source>
        <dbReference type="Proteomes" id="UP000197783"/>
    </source>
</evidence>
<proteinExistence type="predicted"/>
<dbReference type="Proteomes" id="UP000197783">
    <property type="component" value="Unassembled WGS sequence"/>
</dbReference>